<dbReference type="Gene3D" id="3.40.190.10">
    <property type="entry name" value="Periplasmic binding protein-like II"/>
    <property type="match status" value="2"/>
</dbReference>
<evidence type="ECO:0000256" key="4">
    <source>
        <dbReference type="ARBA" id="ARBA00023163"/>
    </source>
</evidence>
<dbReference type="PANTHER" id="PTHR30346:SF29">
    <property type="entry name" value="LYSR SUBSTRATE-BINDING"/>
    <property type="match status" value="1"/>
</dbReference>
<evidence type="ECO:0000313" key="7">
    <source>
        <dbReference type="Proteomes" id="UP000603904"/>
    </source>
</evidence>
<dbReference type="InterPro" id="IPR005119">
    <property type="entry name" value="LysR_subst-bd"/>
</dbReference>
<comment type="similarity">
    <text evidence="1">Belongs to the LysR transcriptional regulatory family.</text>
</comment>
<dbReference type="Gene3D" id="1.10.10.10">
    <property type="entry name" value="Winged helix-like DNA-binding domain superfamily/Winged helix DNA-binding domain"/>
    <property type="match status" value="1"/>
</dbReference>
<name>A0ABQ4FV53_9ACTN</name>
<dbReference type="SUPFAM" id="SSF46785">
    <property type="entry name" value="Winged helix' DNA-binding domain"/>
    <property type="match status" value="1"/>
</dbReference>
<gene>
    <name evidence="6" type="ORF">Mco01_16920</name>
</gene>
<dbReference type="PROSITE" id="PS50931">
    <property type="entry name" value="HTH_LYSR"/>
    <property type="match status" value="1"/>
</dbReference>
<evidence type="ECO:0000256" key="3">
    <source>
        <dbReference type="ARBA" id="ARBA00023125"/>
    </source>
</evidence>
<dbReference type="Pfam" id="PF00126">
    <property type="entry name" value="HTH_1"/>
    <property type="match status" value="1"/>
</dbReference>
<dbReference type="SUPFAM" id="SSF53850">
    <property type="entry name" value="Periplasmic binding protein-like II"/>
    <property type="match status" value="1"/>
</dbReference>
<keyword evidence="2" id="KW-0805">Transcription regulation</keyword>
<keyword evidence="3" id="KW-0238">DNA-binding</keyword>
<organism evidence="6 7">
    <name type="scientific">Microbispora corallina</name>
    <dbReference type="NCBI Taxonomy" id="83302"/>
    <lineage>
        <taxon>Bacteria</taxon>
        <taxon>Bacillati</taxon>
        <taxon>Actinomycetota</taxon>
        <taxon>Actinomycetes</taxon>
        <taxon>Streptosporangiales</taxon>
        <taxon>Streptosporangiaceae</taxon>
        <taxon>Microbispora</taxon>
    </lineage>
</organism>
<keyword evidence="4" id="KW-0804">Transcription</keyword>
<evidence type="ECO:0000313" key="6">
    <source>
        <dbReference type="EMBL" id="GIH38692.1"/>
    </source>
</evidence>
<dbReference type="InterPro" id="IPR000847">
    <property type="entry name" value="LysR_HTH_N"/>
</dbReference>
<evidence type="ECO:0000259" key="5">
    <source>
        <dbReference type="PROSITE" id="PS50931"/>
    </source>
</evidence>
<dbReference type="InterPro" id="IPR036390">
    <property type="entry name" value="WH_DNA-bd_sf"/>
</dbReference>
<dbReference type="InterPro" id="IPR036388">
    <property type="entry name" value="WH-like_DNA-bd_sf"/>
</dbReference>
<dbReference type="RefSeq" id="WP_204056310.1">
    <property type="nucleotide sequence ID" value="NZ_BAAAGP010000002.1"/>
</dbReference>
<evidence type="ECO:0000256" key="1">
    <source>
        <dbReference type="ARBA" id="ARBA00009437"/>
    </source>
</evidence>
<feature type="domain" description="HTH lysR-type" evidence="5">
    <location>
        <begin position="13"/>
        <end position="62"/>
    </location>
</feature>
<dbReference type="EMBL" id="BOOC01000005">
    <property type="protein sequence ID" value="GIH38692.1"/>
    <property type="molecule type" value="Genomic_DNA"/>
</dbReference>
<reference evidence="6 7" key="1">
    <citation type="submission" date="2021-01" db="EMBL/GenBank/DDBJ databases">
        <title>Whole genome shotgun sequence of Microbispora corallina NBRC 16416.</title>
        <authorList>
            <person name="Komaki H."/>
            <person name="Tamura T."/>
        </authorList>
    </citation>
    <scope>NUCLEOTIDE SEQUENCE [LARGE SCALE GENOMIC DNA]</scope>
    <source>
        <strain evidence="6 7">NBRC 16416</strain>
    </source>
</reference>
<dbReference type="Proteomes" id="UP000603904">
    <property type="component" value="Unassembled WGS sequence"/>
</dbReference>
<proteinExistence type="inferred from homology"/>
<dbReference type="CDD" id="cd05466">
    <property type="entry name" value="PBP2_LTTR_substrate"/>
    <property type="match status" value="1"/>
</dbReference>
<dbReference type="PRINTS" id="PR00039">
    <property type="entry name" value="HTHLYSR"/>
</dbReference>
<dbReference type="PANTHER" id="PTHR30346">
    <property type="entry name" value="TRANSCRIPTIONAL DUAL REGULATOR HCAR-RELATED"/>
    <property type="match status" value="1"/>
</dbReference>
<keyword evidence="7" id="KW-1185">Reference proteome</keyword>
<accession>A0ABQ4FV53</accession>
<evidence type="ECO:0000256" key="2">
    <source>
        <dbReference type="ARBA" id="ARBA00023015"/>
    </source>
</evidence>
<comment type="caution">
    <text evidence="6">The sequence shown here is derived from an EMBL/GenBank/DDBJ whole genome shotgun (WGS) entry which is preliminary data.</text>
</comment>
<dbReference type="Pfam" id="PF03466">
    <property type="entry name" value="LysR_substrate"/>
    <property type="match status" value="1"/>
</dbReference>
<sequence>MEAGPAVRDVGCFAAVARHLSFSRAAAELGLSQPAVSQAVGRLERSLGLRLFDRTSRDVRLSRAGTELLPHAEALLAGAAAFSAEAARLAAGPRATVSLVYAPPAGPLVARVARRLARRSPAIDVALRPAGRGAAVAALASGEAAAAVLGAPFPQDLTTAARFHVPVGHLAVPEGDPLAATPLVRPEHLVRRTVLVPGNRPPAGMWARLAARLPYRHHVVADEIDDFAAVLDLVAAGIGLLPVPQLLVSSIRRNDVRFVPFDGGDLRLTYALAWPRDRMSGTVMALVQAVQESLWTR</sequence>
<protein>
    <submittedName>
        <fullName evidence="6">LysR family transcriptional regulator</fullName>
    </submittedName>
</protein>